<organism evidence="1 2">
    <name type="scientific">Campylobacter concisus</name>
    <dbReference type="NCBI Taxonomy" id="199"/>
    <lineage>
        <taxon>Bacteria</taxon>
        <taxon>Pseudomonadati</taxon>
        <taxon>Campylobacterota</taxon>
        <taxon>Epsilonproteobacteria</taxon>
        <taxon>Campylobacterales</taxon>
        <taxon>Campylobacteraceae</taxon>
        <taxon>Campylobacter</taxon>
    </lineage>
</organism>
<protein>
    <submittedName>
        <fullName evidence="1">Uncharacterized protein</fullName>
    </submittedName>
</protein>
<name>A0A1X0U1H6_9BACT</name>
<evidence type="ECO:0000313" key="2">
    <source>
        <dbReference type="Proteomes" id="UP000192671"/>
    </source>
</evidence>
<reference evidence="1 2" key="1">
    <citation type="journal article" date="2017" name="Gene Rep">
        <title>The ribosomal RNA operon (rrn) of Campylobacter concisus supports molecular typing to genomospecies level.</title>
        <authorList>
            <person name="Huq M."/>
            <person name="Van T.T.H."/>
            <person name="Gurtler V."/>
            <person name="Elshagmani E."/>
            <person name="Allemailem K.S."/>
            <person name="Smooker P.M."/>
            <person name="Istivan T.S."/>
        </authorList>
    </citation>
    <scope>NUCLEOTIDE SEQUENCE [LARGE SCALE GENOMIC DNA]</scope>
    <source>
        <strain evidence="1 2">RCH 26</strain>
    </source>
</reference>
<proteinExistence type="predicted"/>
<gene>
    <name evidence="1" type="ORF">A3835_06775</name>
</gene>
<accession>A0A1X0U1H6</accession>
<evidence type="ECO:0000313" key="1">
    <source>
        <dbReference type="EMBL" id="ORI07274.1"/>
    </source>
</evidence>
<dbReference type="EMBL" id="LVWL01000020">
    <property type="protein sequence ID" value="ORI07274.1"/>
    <property type="molecule type" value="Genomic_DNA"/>
</dbReference>
<comment type="caution">
    <text evidence="1">The sequence shown here is derived from an EMBL/GenBank/DDBJ whole genome shotgun (WGS) entry which is preliminary data.</text>
</comment>
<dbReference type="Proteomes" id="UP000192671">
    <property type="component" value="Unassembled WGS sequence"/>
</dbReference>
<dbReference type="AlphaFoldDB" id="A0A1X0U1H6"/>
<sequence>MLKFFKFLNSAFLLVSLLTCNGMGKDEIPNFKYKDASNYYFKIGSDSYSVKILRNYNEDNLGRAIGIKECAIIYKEKMKKWSFCYDDMSMWSVTANGDIVEFKGGTQDRDGNIVDFYILFKNLASEFYLYEYTWKFGYIDETANDEKINKVENYYADHGKKNRLYINQITSKILNDMRKNFYKKVVIR</sequence>